<dbReference type="Pfam" id="PF00400">
    <property type="entry name" value="WD40"/>
    <property type="match status" value="8"/>
</dbReference>
<dbReference type="Gene3D" id="2.130.10.10">
    <property type="entry name" value="YVTN repeat-like/Quinoprotein amine dehydrogenase"/>
    <property type="match status" value="2"/>
</dbReference>
<name>A0AAD4R5Q3_9BILA</name>
<dbReference type="AlphaFoldDB" id="A0AAD4R5Q3"/>
<dbReference type="GO" id="GO:0030042">
    <property type="term" value="P:actin filament depolymerization"/>
    <property type="evidence" value="ECO:0007669"/>
    <property type="project" value="TreeGrafter"/>
</dbReference>
<dbReference type="InterPro" id="IPR020472">
    <property type="entry name" value="WD40_PAC1"/>
</dbReference>
<organism evidence="6 7">
    <name type="scientific">Ditylenchus destructor</name>
    <dbReference type="NCBI Taxonomy" id="166010"/>
    <lineage>
        <taxon>Eukaryota</taxon>
        <taxon>Metazoa</taxon>
        <taxon>Ecdysozoa</taxon>
        <taxon>Nematoda</taxon>
        <taxon>Chromadorea</taxon>
        <taxon>Rhabditida</taxon>
        <taxon>Tylenchina</taxon>
        <taxon>Tylenchomorpha</taxon>
        <taxon>Sphaerularioidea</taxon>
        <taxon>Anguinidae</taxon>
        <taxon>Anguininae</taxon>
        <taxon>Ditylenchus</taxon>
    </lineage>
</organism>
<dbReference type="PROSITE" id="PS00678">
    <property type="entry name" value="WD_REPEATS_1"/>
    <property type="match status" value="2"/>
</dbReference>
<dbReference type="PROSITE" id="PS50082">
    <property type="entry name" value="WD_REPEATS_2"/>
    <property type="match status" value="6"/>
</dbReference>
<keyword evidence="7" id="KW-1185">Reference proteome</keyword>
<feature type="repeat" description="WD" evidence="5">
    <location>
        <begin position="456"/>
        <end position="489"/>
    </location>
</feature>
<evidence type="ECO:0000256" key="4">
    <source>
        <dbReference type="ARBA" id="ARBA00067845"/>
    </source>
</evidence>
<dbReference type="GO" id="GO:0030834">
    <property type="term" value="P:regulation of actin filament depolymerization"/>
    <property type="evidence" value="ECO:0007669"/>
    <property type="project" value="UniProtKB-ARBA"/>
</dbReference>
<comment type="similarity">
    <text evidence="3">Belongs to the WD repeat AIP1 family.</text>
</comment>
<dbReference type="GO" id="GO:0051015">
    <property type="term" value="F:actin filament binding"/>
    <property type="evidence" value="ECO:0007669"/>
    <property type="project" value="TreeGrafter"/>
</dbReference>
<sequence>MASDGEYTKECTFASLPRTTRGMPIVISASPDNKKFLYCNGNSVYIRDVEDVSICDIYTEHSTLTTVAKYAPSGFYIASGDQSGKVRIWDTTQSTHILKAEYPVISGPIRDIAWSDDSKRIAVVGEGRERFGHVFLFDTGTSNGNLSGQSRAMTSIDFRNARPYRLVSASEDNTVAIFEGPPFKFKTLFHEHTRFVNCIRYNTDGSVFASAGADGRVVLFEGGDGTKIGELVDEKCNNAAHGGGVFGLAWESNGNRLVTASGDKTVKIWNTTSKELLGTATFGNVIEDQQVSVTWLKDVIVSVALSGFINYIDPETCTVSKVLKGHSKPITALTLSVDKRYAFTADFEGHITRWDISTGLSERLTPQVHKAQISGLVHCTSGTLVSVAWDDSVAFTTVTPQNIDTVSPNSNKLMSQPRGVASLPNLEKTVIAGHKTVTVFAKEKQASSIDIKYEGTCVDIHPEGKLVAIGGQDSRIRIYDLTADNTLSDKKILQHQGALTSVRFSPNGKYLVGTDITRKVIPYDLSADFKIASEKEWSFHSARVNCCAWSPNNRHIATGGIDTNIIIWDLQKSGEHPIIIKAAHPMSPINCIEWISETRLITAGQDSNVKQWTIKL</sequence>
<dbReference type="InterPro" id="IPR019775">
    <property type="entry name" value="WD40_repeat_CS"/>
</dbReference>
<dbReference type="Proteomes" id="UP001201812">
    <property type="component" value="Unassembled WGS sequence"/>
</dbReference>
<dbReference type="GO" id="GO:0030833">
    <property type="term" value="P:regulation of actin filament polymerization"/>
    <property type="evidence" value="ECO:0007669"/>
    <property type="project" value="UniProtKB-ARBA"/>
</dbReference>
<reference evidence="6" key="1">
    <citation type="submission" date="2022-01" db="EMBL/GenBank/DDBJ databases">
        <title>Genome Sequence Resource for Two Populations of Ditylenchus destructor, the Migratory Endoparasitic Phytonematode.</title>
        <authorList>
            <person name="Zhang H."/>
            <person name="Lin R."/>
            <person name="Xie B."/>
        </authorList>
    </citation>
    <scope>NUCLEOTIDE SEQUENCE</scope>
    <source>
        <strain evidence="6">BazhouSP</strain>
    </source>
</reference>
<gene>
    <name evidence="6" type="ORF">DdX_02089</name>
</gene>
<dbReference type="InterPro" id="IPR015943">
    <property type="entry name" value="WD40/YVTN_repeat-like_dom_sf"/>
</dbReference>
<dbReference type="PANTHER" id="PTHR19856">
    <property type="entry name" value="WD-REPEATCONTAINING PROTEIN WDR1"/>
    <property type="match status" value="1"/>
</dbReference>
<dbReference type="EMBL" id="JAKKPZ010000002">
    <property type="protein sequence ID" value="KAI1725431.1"/>
    <property type="molecule type" value="Genomic_DNA"/>
</dbReference>
<evidence type="ECO:0000256" key="1">
    <source>
        <dbReference type="ARBA" id="ARBA00022574"/>
    </source>
</evidence>
<dbReference type="PRINTS" id="PR00320">
    <property type="entry name" value="GPROTEINBRPT"/>
</dbReference>
<evidence type="ECO:0000256" key="2">
    <source>
        <dbReference type="ARBA" id="ARBA00022737"/>
    </source>
</evidence>
<dbReference type="InterPro" id="IPR001680">
    <property type="entry name" value="WD40_rpt"/>
</dbReference>
<keyword evidence="1 5" id="KW-0853">WD repeat</keyword>
<evidence type="ECO:0000256" key="5">
    <source>
        <dbReference type="PROSITE-ProRule" id="PRU00221"/>
    </source>
</evidence>
<dbReference type="FunFam" id="2.130.10.10:FF:000167">
    <property type="entry name" value="Actin-interacting protein 1"/>
    <property type="match status" value="1"/>
</dbReference>
<dbReference type="InterPro" id="IPR036322">
    <property type="entry name" value="WD40_repeat_dom_sf"/>
</dbReference>
<protein>
    <recommendedName>
        <fullName evidence="4">Actin-interacting protein 1</fullName>
    </recommendedName>
</protein>
<evidence type="ECO:0000313" key="6">
    <source>
        <dbReference type="EMBL" id="KAI1725431.1"/>
    </source>
</evidence>
<proteinExistence type="inferred from homology"/>
<dbReference type="GO" id="GO:0040011">
    <property type="term" value="P:locomotion"/>
    <property type="evidence" value="ECO:0007669"/>
    <property type="project" value="TreeGrafter"/>
</dbReference>
<dbReference type="SUPFAM" id="SSF50978">
    <property type="entry name" value="WD40 repeat-like"/>
    <property type="match status" value="2"/>
</dbReference>
<dbReference type="SMART" id="SM00320">
    <property type="entry name" value="WD40"/>
    <property type="match status" value="10"/>
</dbReference>
<keyword evidence="2" id="KW-0677">Repeat</keyword>
<feature type="repeat" description="WD" evidence="5">
    <location>
        <begin position="58"/>
        <end position="99"/>
    </location>
</feature>
<evidence type="ECO:0000256" key="3">
    <source>
        <dbReference type="ARBA" id="ARBA00038366"/>
    </source>
</evidence>
<dbReference type="GO" id="GO:0030864">
    <property type="term" value="C:cortical actin cytoskeleton"/>
    <property type="evidence" value="ECO:0007669"/>
    <property type="project" value="TreeGrafter"/>
</dbReference>
<accession>A0AAD4R5Q3</accession>
<dbReference type="PROSITE" id="PS50294">
    <property type="entry name" value="WD_REPEATS_REGION"/>
    <property type="match status" value="3"/>
</dbReference>
<feature type="repeat" description="WD" evidence="5">
    <location>
        <begin position="537"/>
        <end position="571"/>
    </location>
</feature>
<feature type="repeat" description="WD" evidence="5">
    <location>
        <begin position="189"/>
        <end position="221"/>
    </location>
</feature>
<dbReference type="GO" id="GO:0045214">
    <property type="term" value="P:sarcomere organization"/>
    <property type="evidence" value="ECO:0007669"/>
    <property type="project" value="TreeGrafter"/>
</dbReference>
<feature type="repeat" description="WD" evidence="5">
    <location>
        <begin position="323"/>
        <end position="364"/>
    </location>
</feature>
<feature type="repeat" description="WD" evidence="5">
    <location>
        <begin position="238"/>
        <end position="279"/>
    </location>
</feature>
<evidence type="ECO:0000313" key="7">
    <source>
        <dbReference type="Proteomes" id="UP001201812"/>
    </source>
</evidence>
<dbReference type="FunFam" id="2.130.10.10:FF:000102">
    <property type="entry name" value="Actin-interacting protein 1"/>
    <property type="match status" value="1"/>
</dbReference>
<dbReference type="PANTHER" id="PTHR19856:SF0">
    <property type="entry name" value="WD REPEAT-CONTAINING PROTEIN 1"/>
    <property type="match status" value="1"/>
</dbReference>
<comment type="caution">
    <text evidence="6">The sequence shown here is derived from an EMBL/GenBank/DDBJ whole genome shotgun (WGS) entry which is preliminary data.</text>
</comment>